<reference evidence="1" key="2">
    <citation type="journal article" date="2021" name="Genome Biol. Evol.">
        <title>Developing a high-quality reference genome for a parasitic bivalve with doubly uniparental inheritance (Bivalvia: Unionida).</title>
        <authorList>
            <person name="Smith C.H."/>
        </authorList>
    </citation>
    <scope>NUCLEOTIDE SEQUENCE</scope>
    <source>
        <strain evidence="1">CHS0354</strain>
        <tissue evidence="1">Mantle</tissue>
    </source>
</reference>
<reference evidence="1" key="1">
    <citation type="journal article" date="2021" name="Genome Biol. Evol.">
        <title>A High-Quality Reference Genome for a Parasitic Bivalve with Doubly Uniparental Inheritance (Bivalvia: Unionida).</title>
        <authorList>
            <person name="Smith C.H."/>
        </authorList>
    </citation>
    <scope>NUCLEOTIDE SEQUENCE</scope>
    <source>
        <strain evidence="1">CHS0354</strain>
    </source>
</reference>
<dbReference type="Proteomes" id="UP001195483">
    <property type="component" value="Unassembled WGS sequence"/>
</dbReference>
<protein>
    <recommendedName>
        <fullName evidence="3">Retrotransposon gag domain-containing protein</fullName>
    </recommendedName>
</protein>
<comment type="caution">
    <text evidence="1">The sequence shown here is derived from an EMBL/GenBank/DDBJ whole genome shotgun (WGS) entry which is preliminary data.</text>
</comment>
<name>A0AAE0SNF6_9BIVA</name>
<accession>A0AAE0SNF6</accession>
<keyword evidence="2" id="KW-1185">Reference proteome</keyword>
<evidence type="ECO:0000313" key="1">
    <source>
        <dbReference type="EMBL" id="KAK3594978.1"/>
    </source>
</evidence>
<evidence type="ECO:0000313" key="2">
    <source>
        <dbReference type="Proteomes" id="UP001195483"/>
    </source>
</evidence>
<evidence type="ECO:0008006" key="3">
    <source>
        <dbReference type="Google" id="ProtNLM"/>
    </source>
</evidence>
<dbReference type="EMBL" id="JAEAOA010001214">
    <property type="protein sequence ID" value="KAK3594978.1"/>
    <property type="molecule type" value="Genomic_DNA"/>
</dbReference>
<organism evidence="1 2">
    <name type="scientific">Potamilus streckersoni</name>
    <dbReference type="NCBI Taxonomy" id="2493646"/>
    <lineage>
        <taxon>Eukaryota</taxon>
        <taxon>Metazoa</taxon>
        <taxon>Spiralia</taxon>
        <taxon>Lophotrochozoa</taxon>
        <taxon>Mollusca</taxon>
        <taxon>Bivalvia</taxon>
        <taxon>Autobranchia</taxon>
        <taxon>Heteroconchia</taxon>
        <taxon>Palaeoheterodonta</taxon>
        <taxon>Unionida</taxon>
        <taxon>Unionoidea</taxon>
        <taxon>Unionidae</taxon>
        <taxon>Ambleminae</taxon>
        <taxon>Lampsilini</taxon>
        <taxon>Potamilus</taxon>
    </lineage>
</organism>
<dbReference type="AlphaFoldDB" id="A0AAE0SNF6"/>
<gene>
    <name evidence="1" type="ORF">CHS0354_019901</name>
</gene>
<proteinExistence type="predicted"/>
<sequence length="227" mass="25745">MADSAYLEVVFRADIGEYEAGQGGFIHDEGPGDGREDSREDVAVEREEHEYGINNIKKGCNNVEKLYFHSRPSMQRTPYSGSDDWDEYISHFVNFAELGRWSDRDKILTLSASIRGAALTFFISLSVEVKRSYSATVVKLGLRFGSPRQQIRWLSIFETRKRQPDEIIAILGNSLRQMAQKAYSNLDAIAQEAIALNQLYKAISLEMKCRYIDKECKTVAEAADVIE</sequence>
<reference evidence="1" key="3">
    <citation type="submission" date="2023-05" db="EMBL/GenBank/DDBJ databases">
        <authorList>
            <person name="Smith C.H."/>
        </authorList>
    </citation>
    <scope>NUCLEOTIDE SEQUENCE</scope>
    <source>
        <strain evidence="1">CHS0354</strain>
        <tissue evidence="1">Mantle</tissue>
    </source>
</reference>